<dbReference type="PANTHER" id="PTHR36304">
    <property type="entry name" value="DOMAIN GTPASE-ACTIVATING PROTEIN, PUTATIVE-RELATED-RELATED"/>
    <property type="match status" value="1"/>
</dbReference>
<organism evidence="3 4">
    <name type="scientific">Candidatus Zymogenus saltonus</name>
    <dbReference type="NCBI Taxonomy" id="2844893"/>
    <lineage>
        <taxon>Bacteria</taxon>
        <taxon>Deltaproteobacteria</taxon>
        <taxon>Candidatus Zymogenia</taxon>
        <taxon>Candidatus Zymogeniales</taxon>
        <taxon>Candidatus Zymogenaceae</taxon>
        <taxon>Candidatus Zymogenus</taxon>
    </lineage>
</organism>
<comment type="caution">
    <text evidence="3">The sequence shown here is derived from an EMBL/GenBank/DDBJ whole genome shotgun (WGS) entry which is preliminary data.</text>
</comment>
<name>A0A9D8KFS8_9DELT</name>
<accession>A0A9D8KFS8</accession>
<dbReference type="EMBL" id="JAFGIX010000033">
    <property type="protein sequence ID" value="MBN1572996.1"/>
    <property type="molecule type" value="Genomic_DNA"/>
</dbReference>
<evidence type="ECO:0000256" key="1">
    <source>
        <dbReference type="SAM" id="Phobius"/>
    </source>
</evidence>
<proteinExistence type="predicted"/>
<keyword evidence="1" id="KW-0472">Membrane</keyword>
<dbReference type="InterPro" id="IPR037257">
    <property type="entry name" value="T2SS_E_N_sf"/>
</dbReference>
<gene>
    <name evidence="3" type="ORF">JW984_07365</name>
</gene>
<keyword evidence="1" id="KW-0812">Transmembrane</keyword>
<feature type="domain" description="PatA-like N-terminal" evidence="2">
    <location>
        <begin position="4"/>
        <end position="160"/>
    </location>
</feature>
<sequence>MALHGDIKDFSVVDILQLLYQQQKSGVLNIIDKGTEIEVLFDSGMIISANSKRKHIDEFLGEMLLTAKMVSKSQLRNALEIQKETLKKLGDILIESGIITINDLRHVLKLQTHETIFKLLNLKSGTYNFQQRLINYDKRAFELINTEHFLMDSLRMTDEWPEIKEKIYSYNLVFEKMPGAEEEIKFWKTTDSEDSNDDLFYEDDKPLKGKMVMSAEERKVFDLVNETMTVRDLINVSRFGEFETTKALASLMDKTLIDIAFEIEEEKVTTPSEKETTNLSFYVVFGGIVFSLFLILAVSYPRIVSNFTISNASKIDFENSQRSMETANVKSALSAFYLIHGRYPDDLNELKGSGYLNNTRDDVAERFEYQPLGKKYKLNIRE</sequence>
<reference evidence="3" key="1">
    <citation type="journal article" date="2021" name="Environ. Microbiol.">
        <title>Genomic characterization of three novel Desulfobacterota classes expand the metabolic and phylogenetic diversity of the phylum.</title>
        <authorList>
            <person name="Murphy C.L."/>
            <person name="Biggerstaff J."/>
            <person name="Eichhorn A."/>
            <person name="Ewing E."/>
            <person name="Shahan R."/>
            <person name="Soriano D."/>
            <person name="Stewart S."/>
            <person name="VanMol K."/>
            <person name="Walker R."/>
            <person name="Walters P."/>
            <person name="Elshahed M.S."/>
            <person name="Youssef N.H."/>
        </authorList>
    </citation>
    <scope>NUCLEOTIDE SEQUENCE</scope>
    <source>
        <strain evidence="3">Zod_Metabat.24</strain>
    </source>
</reference>
<dbReference type="Proteomes" id="UP000809273">
    <property type="component" value="Unassembled WGS sequence"/>
</dbReference>
<dbReference type="InterPro" id="IPR025497">
    <property type="entry name" value="PatA-like_N"/>
</dbReference>
<keyword evidence="1" id="KW-1133">Transmembrane helix</keyword>
<reference evidence="3" key="2">
    <citation type="submission" date="2021-01" db="EMBL/GenBank/DDBJ databases">
        <authorList>
            <person name="Hahn C.R."/>
            <person name="Youssef N.H."/>
            <person name="Elshahed M."/>
        </authorList>
    </citation>
    <scope>NUCLEOTIDE SEQUENCE</scope>
    <source>
        <strain evidence="3">Zod_Metabat.24</strain>
    </source>
</reference>
<dbReference type="PANTHER" id="PTHR36304:SF4">
    <property type="entry name" value="DUF4388 DOMAIN-CONTAINING PROTEIN"/>
    <property type="match status" value="1"/>
</dbReference>
<evidence type="ECO:0000313" key="3">
    <source>
        <dbReference type="EMBL" id="MBN1572996.1"/>
    </source>
</evidence>
<dbReference type="SUPFAM" id="SSF160246">
    <property type="entry name" value="EspE N-terminal domain-like"/>
    <property type="match status" value="1"/>
</dbReference>
<evidence type="ECO:0000259" key="2">
    <source>
        <dbReference type="Pfam" id="PF14332"/>
    </source>
</evidence>
<protein>
    <submittedName>
        <fullName evidence="3">DUF4388 domain-containing protein</fullName>
    </submittedName>
</protein>
<feature type="transmembrane region" description="Helical" evidence="1">
    <location>
        <begin position="279"/>
        <end position="300"/>
    </location>
</feature>
<dbReference type="AlphaFoldDB" id="A0A9D8KFS8"/>
<dbReference type="Pfam" id="PF14332">
    <property type="entry name" value="DUF4388"/>
    <property type="match status" value="1"/>
</dbReference>
<evidence type="ECO:0000313" key="4">
    <source>
        <dbReference type="Proteomes" id="UP000809273"/>
    </source>
</evidence>